<dbReference type="EMBL" id="BGPR01129787">
    <property type="protein sequence ID" value="GBN42979.1"/>
    <property type="molecule type" value="Genomic_DNA"/>
</dbReference>
<evidence type="ECO:0000313" key="2">
    <source>
        <dbReference type="Proteomes" id="UP000499080"/>
    </source>
</evidence>
<accession>A0A4Y2NWA6</accession>
<reference evidence="1 2" key="1">
    <citation type="journal article" date="2019" name="Sci. Rep.">
        <title>Orb-weaving spider Araneus ventricosus genome elucidates the spidroin gene catalogue.</title>
        <authorList>
            <person name="Kono N."/>
            <person name="Nakamura H."/>
            <person name="Ohtoshi R."/>
            <person name="Moran D.A.P."/>
            <person name="Shinohara A."/>
            <person name="Yoshida Y."/>
            <person name="Fujiwara M."/>
            <person name="Mori M."/>
            <person name="Tomita M."/>
            <person name="Arakawa K."/>
        </authorList>
    </citation>
    <scope>NUCLEOTIDE SEQUENCE [LARGE SCALE GENOMIC DNA]</scope>
</reference>
<evidence type="ECO:0000313" key="1">
    <source>
        <dbReference type="EMBL" id="GBN42979.1"/>
    </source>
</evidence>
<sequence length="91" mass="10576">MSDCVDHRQCLNIHFYMRRRENYAALSELTPATRGPSRTASRICPRRLHLYSSCIPYVNIPTCILLNPLIPKTIGIERPQNTGRSEFLFQR</sequence>
<proteinExistence type="predicted"/>
<organism evidence="1 2">
    <name type="scientific">Araneus ventricosus</name>
    <name type="common">Orbweaver spider</name>
    <name type="synonym">Epeira ventricosa</name>
    <dbReference type="NCBI Taxonomy" id="182803"/>
    <lineage>
        <taxon>Eukaryota</taxon>
        <taxon>Metazoa</taxon>
        <taxon>Ecdysozoa</taxon>
        <taxon>Arthropoda</taxon>
        <taxon>Chelicerata</taxon>
        <taxon>Arachnida</taxon>
        <taxon>Araneae</taxon>
        <taxon>Araneomorphae</taxon>
        <taxon>Entelegynae</taxon>
        <taxon>Araneoidea</taxon>
        <taxon>Araneidae</taxon>
        <taxon>Araneus</taxon>
    </lineage>
</organism>
<keyword evidence="2" id="KW-1185">Reference proteome</keyword>
<comment type="caution">
    <text evidence="1">The sequence shown here is derived from an EMBL/GenBank/DDBJ whole genome shotgun (WGS) entry which is preliminary data.</text>
</comment>
<dbReference type="AlphaFoldDB" id="A0A4Y2NWA6"/>
<dbReference type="Proteomes" id="UP000499080">
    <property type="component" value="Unassembled WGS sequence"/>
</dbReference>
<name>A0A4Y2NWA6_ARAVE</name>
<gene>
    <name evidence="1" type="ORF">AVEN_125830_1</name>
</gene>
<protein>
    <submittedName>
        <fullName evidence="1">Uncharacterized protein</fullName>
    </submittedName>
</protein>